<keyword evidence="1" id="KW-1133">Transmembrane helix</keyword>
<organism evidence="2 3">
    <name type="scientific">Croceicoccus ponticola</name>
    <dbReference type="NCBI Taxonomy" id="2217664"/>
    <lineage>
        <taxon>Bacteria</taxon>
        <taxon>Pseudomonadati</taxon>
        <taxon>Pseudomonadota</taxon>
        <taxon>Alphaproteobacteria</taxon>
        <taxon>Sphingomonadales</taxon>
        <taxon>Erythrobacteraceae</taxon>
        <taxon>Croceicoccus</taxon>
    </lineage>
</organism>
<protein>
    <submittedName>
        <fullName evidence="2">Uncharacterized protein</fullName>
    </submittedName>
</protein>
<keyword evidence="1" id="KW-0812">Transmembrane</keyword>
<accession>A0A437GYW7</accession>
<dbReference type="OrthoDB" id="7450715at2"/>
<evidence type="ECO:0000313" key="2">
    <source>
        <dbReference type="EMBL" id="RVQ67846.1"/>
    </source>
</evidence>
<feature type="transmembrane region" description="Helical" evidence="1">
    <location>
        <begin position="41"/>
        <end position="59"/>
    </location>
</feature>
<comment type="caution">
    <text evidence="2">The sequence shown here is derived from an EMBL/GenBank/DDBJ whole genome shotgun (WGS) entry which is preliminary data.</text>
</comment>
<name>A0A437GYW7_9SPHN</name>
<gene>
    <name evidence="2" type="ORF">EKN06_06290</name>
</gene>
<evidence type="ECO:0000256" key="1">
    <source>
        <dbReference type="SAM" id="Phobius"/>
    </source>
</evidence>
<proteinExistence type="predicted"/>
<evidence type="ECO:0000313" key="3">
    <source>
        <dbReference type="Proteomes" id="UP000283003"/>
    </source>
</evidence>
<feature type="transmembrane region" description="Helical" evidence="1">
    <location>
        <begin position="85"/>
        <end position="106"/>
    </location>
</feature>
<feature type="transmembrane region" description="Helical" evidence="1">
    <location>
        <begin position="12"/>
        <end position="29"/>
    </location>
</feature>
<reference evidence="2 3" key="1">
    <citation type="submission" date="2018-12" db="EMBL/GenBank/DDBJ databases">
        <title>Croceicoccus ponticola sp. nov., a lipolytic bacterium isolated from seawater.</title>
        <authorList>
            <person name="Yoon J.-H."/>
        </authorList>
    </citation>
    <scope>NUCLEOTIDE SEQUENCE [LARGE SCALE GENOMIC DNA]</scope>
    <source>
        <strain evidence="2 3">GM-16</strain>
    </source>
</reference>
<dbReference type="AlphaFoldDB" id="A0A437GYW7"/>
<keyword evidence="3" id="KW-1185">Reference proteome</keyword>
<dbReference type="EMBL" id="RXOL01000002">
    <property type="protein sequence ID" value="RVQ67846.1"/>
    <property type="molecule type" value="Genomic_DNA"/>
</dbReference>
<sequence length="110" mass="12407">MQKDWRRRISDNLAYGLLVYTGLQIFVTLKQLKEVSNSMLPYLALVVLVAAIIPAARLLERHWDRLDDAGAYDPIHAARFNRDRIIIWAVAIGLPFALAGIARAMAMMAE</sequence>
<keyword evidence="1" id="KW-0472">Membrane</keyword>
<dbReference type="Proteomes" id="UP000283003">
    <property type="component" value="Unassembled WGS sequence"/>
</dbReference>